<evidence type="ECO:0000256" key="1">
    <source>
        <dbReference type="ARBA" id="ARBA00023002"/>
    </source>
</evidence>
<dbReference type="PRINTS" id="PR00069">
    <property type="entry name" value="ALDKETRDTASE"/>
</dbReference>
<dbReference type="SUPFAM" id="SSF51430">
    <property type="entry name" value="NAD(P)-linked oxidoreductase"/>
    <property type="match status" value="1"/>
</dbReference>
<dbReference type="Pfam" id="PF00248">
    <property type="entry name" value="Aldo_ket_red"/>
    <property type="match status" value="1"/>
</dbReference>
<feature type="domain" description="NADP-dependent oxidoreductase" evidence="2">
    <location>
        <begin position="19"/>
        <end position="281"/>
    </location>
</feature>
<dbReference type="Proteomes" id="UP000320300">
    <property type="component" value="Unassembled WGS sequence"/>
</dbReference>
<dbReference type="GO" id="GO:0016491">
    <property type="term" value="F:oxidoreductase activity"/>
    <property type="evidence" value="ECO:0007669"/>
    <property type="project" value="UniProtKB-KW"/>
</dbReference>
<keyword evidence="4" id="KW-1185">Reference proteome</keyword>
<dbReference type="PANTHER" id="PTHR43625:SF40">
    <property type="entry name" value="ALDO-KETO REDUCTASE YAKC [NADP(+)]"/>
    <property type="match status" value="1"/>
</dbReference>
<accession>A0A521BQ88</accession>
<dbReference type="RefSeq" id="WP_142527189.1">
    <property type="nucleotide sequence ID" value="NZ_CBCSJO010000003.1"/>
</dbReference>
<dbReference type="PANTHER" id="PTHR43625">
    <property type="entry name" value="AFLATOXIN B1 ALDEHYDE REDUCTASE"/>
    <property type="match status" value="1"/>
</dbReference>
<dbReference type="NCBIfam" id="NF007695">
    <property type="entry name" value="PRK10376.1"/>
    <property type="match status" value="1"/>
</dbReference>
<evidence type="ECO:0000313" key="3">
    <source>
        <dbReference type="EMBL" id="SMO49328.1"/>
    </source>
</evidence>
<sequence length="288" mass="32239">MSTTYNTTFTIGGDLRIKRMGYGAMRITGKGIWGPPADREEAIRVLKRTAELGINFIDTADSYGPDVSEELIAEALFPYADDLVIATKGGFMRSGPNQWTPNGDPKHLKEVLEGSLKRLKLERIDLYQLHRIDAKVPAEETFAFLKQAQQEGKIRHIGLSEVTVDQIKHAQEFFDVVSVQNKYSVDNRDWESVLDYTAEQGIAFIPWNPLNAGNVAALEKLQKISEKVGATVHQVALSWLLHRSENILLIPGTSSVKHLEENMATLDVQFTDDQLEELDNLSTTVKSE</sequence>
<gene>
    <name evidence="3" type="ORF">SAMN06265348_102546</name>
</gene>
<dbReference type="InterPro" id="IPR023210">
    <property type="entry name" value="NADP_OxRdtase_dom"/>
</dbReference>
<reference evidence="3 4" key="1">
    <citation type="submission" date="2017-05" db="EMBL/GenBank/DDBJ databases">
        <authorList>
            <person name="Varghese N."/>
            <person name="Submissions S."/>
        </authorList>
    </citation>
    <scope>NUCLEOTIDE SEQUENCE [LARGE SCALE GENOMIC DNA]</scope>
    <source>
        <strain evidence="3 4">DSM 19036</strain>
    </source>
</reference>
<proteinExistence type="predicted"/>
<dbReference type="InterPro" id="IPR036812">
    <property type="entry name" value="NAD(P)_OxRdtase_dom_sf"/>
</dbReference>
<dbReference type="AlphaFoldDB" id="A0A521BQ88"/>
<organism evidence="3 4">
    <name type="scientific">Pedobacter westerhofensis</name>
    <dbReference type="NCBI Taxonomy" id="425512"/>
    <lineage>
        <taxon>Bacteria</taxon>
        <taxon>Pseudomonadati</taxon>
        <taxon>Bacteroidota</taxon>
        <taxon>Sphingobacteriia</taxon>
        <taxon>Sphingobacteriales</taxon>
        <taxon>Sphingobacteriaceae</taxon>
        <taxon>Pedobacter</taxon>
    </lineage>
</organism>
<dbReference type="OrthoDB" id="9773828at2"/>
<dbReference type="InterPro" id="IPR050791">
    <property type="entry name" value="Aldo-Keto_reductase"/>
</dbReference>
<dbReference type="CDD" id="cd19088">
    <property type="entry name" value="AKR_AKR13B1"/>
    <property type="match status" value="1"/>
</dbReference>
<evidence type="ECO:0000259" key="2">
    <source>
        <dbReference type="Pfam" id="PF00248"/>
    </source>
</evidence>
<keyword evidence="1" id="KW-0560">Oxidoreductase</keyword>
<protein>
    <submittedName>
        <fullName evidence="3">Predicted oxidoreductase</fullName>
    </submittedName>
</protein>
<dbReference type="EMBL" id="FXTN01000002">
    <property type="protein sequence ID" value="SMO49328.1"/>
    <property type="molecule type" value="Genomic_DNA"/>
</dbReference>
<dbReference type="GO" id="GO:0005737">
    <property type="term" value="C:cytoplasm"/>
    <property type="evidence" value="ECO:0007669"/>
    <property type="project" value="TreeGrafter"/>
</dbReference>
<dbReference type="Gene3D" id="3.20.20.100">
    <property type="entry name" value="NADP-dependent oxidoreductase domain"/>
    <property type="match status" value="1"/>
</dbReference>
<name>A0A521BQ88_9SPHI</name>
<evidence type="ECO:0000313" key="4">
    <source>
        <dbReference type="Proteomes" id="UP000320300"/>
    </source>
</evidence>
<dbReference type="InterPro" id="IPR020471">
    <property type="entry name" value="AKR"/>
</dbReference>